<dbReference type="OrthoDB" id="9809509at2"/>
<feature type="transmembrane region" description="Helical" evidence="3">
    <location>
        <begin position="66"/>
        <end position="84"/>
    </location>
</feature>
<dbReference type="InterPro" id="IPR052756">
    <property type="entry name" value="Alkyne_AA_exporter"/>
</dbReference>
<feature type="transmembrane region" description="Helical" evidence="3">
    <location>
        <begin position="37"/>
        <end position="54"/>
    </location>
</feature>
<organism evidence="5 6">
    <name type="scientific">Schinkia azotoformans MEV2011</name>
    <dbReference type="NCBI Taxonomy" id="1348973"/>
    <lineage>
        <taxon>Bacteria</taxon>
        <taxon>Bacillati</taxon>
        <taxon>Bacillota</taxon>
        <taxon>Bacilli</taxon>
        <taxon>Bacillales</taxon>
        <taxon>Bacillaceae</taxon>
        <taxon>Calidifontibacillus/Schinkia group</taxon>
        <taxon>Schinkia</taxon>
    </lineage>
</organism>
<comment type="similarity">
    <text evidence="2">Belongs to the EamA transporter family.</text>
</comment>
<keyword evidence="3" id="KW-1133">Transmembrane helix</keyword>
<dbReference type="RefSeq" id="WP_035195185.1">
    <property type="nucleotide sequence ID" value="NZ_JJRY01000006.1"/>
</dbReference>
<dbReference type="PANTHER" id="PTHR12715">
    <property type="entry name" value="TRANSPORTER, DRUG/METABOLITE EXPORTER FAMILY"/>
    <property type="match status" value="1"/>
</dbReference>
<keyword evidence="3" id="KW-0812">Transmembrane</keyword>
<proteinExistence type="inferred from homology"/>
<dbReference type="Proteomes" id="UP000027936">
    <property type="component" value="Unassembled WGS sequence"/>
</dbReference>
<comment type="subcellular location">
    <subcellularLocation>
        <location evidence="1">Endomembrane system</location>
        <topology evidence="1">Multi-pass membrane protein</topology>
    </subcellularLocation>
</comment>
<evidence type="ECO:0000313" key="5">
    <source>
        <dbReference type="EMBL" id="KEF38679.1"/>
    </source>
</evidence>
<dbReference type="GO" id="GO:0016020">
    <property type="term" value="C:membrane"/>
    <property type="evidence" value="ECO:0007669"/>
    <property type="project" value="InterPro"/>
</dbReference>
<evidence type="ECO:0000256" key="2">
    <source>
        <dbReference type="ARBA" id="ARBA00007362"/>
    </source>
</evidence>
<feature type="transmembrane region" description="Helical" evidence="3">
    <location>
        <begin position="120"/>
        <end position="138"/>
    </location>
</feature>
<dbReference type="InterPro" id="IPR037185">
    <property type="entry name" value="EmrE-like"/>
</dbReference>
<dbReference type="SUPFAM" id="SSF103481">
    <property type="entry name" value="Multidrug resistance efflux transporter EmrE"/>
    <property type="match status" value="2"/>
</dbReference>
<feature type="domain" description="EamA" evidence="4">
    <location>
        <begin position="9"/>
        <end position="136"/>
    </location>
</feature>
<feature type="transmembrane region" description="Helical" evidence="3">
    <location>
        <begin position="144"/>
        <end position="164"/>
    </location>
</feature>
<dbReference type="InterPro" id="IPR000620">
    <property type="entry name" value="EamA_dom"/>
</dbReference>
<dbReference type="PANTHER" id="PTHR12715:SF4">
    <property type="entry name" value="EAMA DOMAIN-CONTAINING PROTEIN"/>
    <property type="match status" value="1"/>
</dbReference>
<protein>
    <submittedName>
        <fullName evidence="5">DMT(Drug/metabolite transporter) superfamily permease</fullName>
    </submittedName>
</protein>
<evidence type="ECO:0000259" key="4">
    <source>
        <dbReference type="Pfam" id="PF00892"/>
    </source>
</evidence>
<evidence type="ECO:0000256" key="1">
    <source>
        <dbReference type="ARBA" id="ARBA00004127"/>
    </source>
</evidence>
<keyword evidence="3" id="KW-0472">Membrane</keyword>
<evidence type="ECO:0000313" key="6">
    <source>
        <dbReference type="Proteomes" id="UP000027936"/>
    </source>
</evidence>
<feature type="domain" description="EamA" evidence="4">
    <location>
        <begin position="148"/>
        <end position="282"/>
    </location>
</feature>
<comment type="caution">
    <text evidence="5">The sequence shown here is derived from an EMBL/GenBank/DDBJ whole genome shotgun (WGS) entry which is preliminary data.</text>
</comment>
<feature type="transmembrane region" description="Helical" evidence="3">
    <location>
        <begin position="96"/>
        <end position="113"/>
    </location>
</feature>
<feature type="transmembrane region" description="Helical" evidence="3">
    <location>
        <begin position="211"/>
        <end position="231"/>
    </location>
</feature>
<feature type="transmembrane region" description="Helical" evidence="3">
    <location>
        <begin position="176"/>
        <end position="199"/>
    </location>
</feature>
<reference evidence="5 6" key="1">
    <citation type="submission" date="2014-04" db="EMBL/GenBank/DDBJ databases">
        <title>Draft genome sequence of Bacillus azotoformans MEV2011, a (co-) denitrifying strain unable to grow in the presence of oxygen.</title>
        <authorList>
            <person name="Nielsen M."/>
            <person name="Schreiber L."/>
            <person name="Finster K."/>
            <person name="Schramm A."/>
        </authorList>
    </citation>
    <scope>NUCLEOTIDE SEQUENCE [LARGE SCALE GENOMIC DNA]</scope>
    <source>
        <strain evidence="5 6">MEV2011</strain>
    </source>
</reference>
<dbReference type="AlphaFoldDB" id="A0A072NM02"/>
<accession>A0A072NM02</accession>
<dbReference type="EMBL" id="JJRY01000006">
    <property type="protein sequence ID" value="KEF38679.1"/>
    <property type="molecule type" value="Genomic_DNA"/>
</dbReference>
<dbReference type="Pfam" id="PF00892">
    <property type="entry name" value="EamA"/>
    <property type="match status" value="2"/>
</dbReference>
<gene>
    <name evidence="5" type="ORF">M670_01890</name>
</gene>
<sequence length="304" mass="33092">MNWKILFAYSITILLWGSAFPAIKFGLQSYSPEHLAALRLFIGAIGLIVFAAVRKIRLPDIKDVPVILLLGFLGFTVYHTALSFGENSVSAGESSLIVSTTPIFSAILATLFLKERFPKIGWLGSITAFLGVAMISFGKDDSLTMLPLGALWILTAALGESFYFVFQSKYLKKYGFFPFTIYTIIAGTVCMLFFLPGLAGEVLSASPSSTYAVLYLGLFPTLIPYFALAYITSKVGPSEATSSLYLIPAIALIISWVWLGEIPALLSLAGGTLTLIGVSLLSLKVNNVQDMTTDRDRRQSYTDL</sequence>
<feature type="transmembrane region" description="Helical" evidence="3">
    <location>
        <begin position="243"/>
        <end position="259"/>
    </location>
</feature>
<evidence type="ECO:0000256" key="3">
    <source>
        <dbReference type="SAM" id="Phobius"/>
    </source>
</evidence>
<feature type="transmembrane region" description="Helical" evidence="3">
    <location>
        <begin position="265"/>
        <end position="283"/>
    </location>
</feature>
<name>A0A072NM02_SCHAZ</name>
<dbReference type="PATRIC" id="fig|1348973.3.peg.1837"/>